<dbReference type="RefSeq" id="WP_238596585.1">
    <property type="nucleotide sequence ID" value="NZ_NIGF01000020.1"/>
</dbReference>
<proteinExistence type="predicted"/>
<dbReference type="InParanoid" id="A0A2S8SPY3"/>
<comment type="caution">
    <text evidence="1">The sequence shown here is derived from an EMBL/GenBank/DDBJ whole genome shotgun (WGS) entry which is preliminary data.</text>
</comment>
<reference evidence="1 2" key="1">
    <citation type="journal article" date="2018" name="Syst. Appl. Microbiol.">
        <title>Abditibacterium utsteinense sp. nov., the first cultivated member of candidate phylum FBP, isolated from ice-free Antarctic soil samples.</title>
        <authorList>
            <person name="Tahon G."/>
            <person name="Tytgat B."/>
            <person name="Lebbe L."/>
            <person name="Carlier A."/>
            <person name="Willems A."/>
        </authorList>
    </citation>
    <scope>NUCLEOTIDE SEQUENCE [LARGE SCALE GENOMIC DNA]</scope>
    <source>
        <strain evidence="1 2">LMG 29911</strain>
    </source>
</reference>
<dbReference type="EMBL" id="NIGF01000020">
    <property type="protein sequence ID" value="PQV62829.1"/>
    <property type="molecule type" value="Genomic_DNA"/>
</dbReference>
<dbReference type="Proteomes" id="UP000237684">
    <property type="component" value="Unassembled WGS sequence"/>
</dbReference>
<protein>
    <submittedName>
        <fullName evidence="1">Uncharacterized protein</fullName>
    </submittedName>
</protein>
<evidence type="ECO:0000313" key="1">
    <source>
        <dbReference type="EMBL" id="PQV62829.1"/>
    </source>
</evidence>
<gene>
    <name evidence="1" type="ORF">B1R32_1201</name>
</gene>
<evidence type="ECO:0000313" key="2">
    <source>
        <dbReference type="Proteomes" id="UP000237684"/>
    </source>
</evidence>
<name>A0A2S8SPY3_9BACT</name>
<feature type="non-terminal residue" evidence="1">
    <location>
        <position position="1"/>
    </location>
</feature>
<sequence>SRTTSSPAQWEQRTACKTMNASSANPTGFDHYLIVLSSHDYSDVPTFKPTVDVDSSFPGHKPLFALQEGVTRYLLPRILPASMRPKTDTSISNASNDPKNPAIAMKALHDLIGIARKSGAKVLVAQHLEKVECEKGLKPGHDVILKTVIALDVPVVQIGDKFRVALKQGSNPYFDAIHANSSGQHLIVDTIESPLLKMLN</sequence>
<dbReference type="SUPFAM" id="SSF52266">
    <property type="entry name" value="SGNH hydrolase"/>
    <property type="match status" value="1"/>
</dbReference>
<organism evidence="1 2">
    <name type="scientific">Abditibacterium utsteinense</name>
    <dbReference type="NCBI Taxonomy" id="1960156"/>
    <lineage>
        <taxon>Bacteria</taxon>
        <taxon>Pseudomonadati</taxon>
        <taxon>Abditibacteriota</taxon>
        <taxon>Abditibacteriia</taxon>
        <taxon>Abditibacteriales</taxon>
        <taxon>Abditibacteriaceae</taxon>
        <taxon>Abditibacterium</taxon>
    </lineage>
</organism>
<dbReference type="AlphaFoldDB" id="A0A2S8SPY3"/>
<keyword evidence="2" id="KW-1185">Reference proteome</keyword>
<accession>A0A2S8SPY3</accession>